<proteinExistence type="predicted"/>
<name>T1X981_VARPD</name>
<accession>T1X981</accession>
<dbReference type="AlphaFoldDB" id="T1X981"/>
<dbReference type="KEGG" id="vpd:VAPA_1c19780"/>
<dbReference type="RefSeq" id="WP_021006596.1">
    <property type="nucleotide sequence ID" value="NC_022247.1"/>
</dbReference>
<dbReference type="OrthoDB" id="72471at2"/>
<dbReference type="Proteomes" id="UP000016223">
    <property type="component" value="Chromosome 1"/>
</dbReference>
<dbReference type="PATRIC" id="fig|1246301.3.peg.2009"/>
<dbReference type="HOGENOM" id="CLU_077247_0_0_4"/>
<evidence type="ECO:0000313" key="1">
    <source>
        <dbReference type="EMBL" id="AGU49083.1"/>
    </source>
</evidence>
<protein>
    <submittedName>
        <fullName evidence="1">Uncharacterized protein</fullName>
    </submittedName>
</protein>
<reference evidence="1 2" key="1">
    <citation type="submission" date="2012-10" db="EMBL/GenBank/DDBJ databases">
        <title>Genome sequence of Variovorax paradoxus B4.</title>
        <authorList>
            <person name="Schuldes J."/>
            <person name="Brandt U."/>
            <person name="Hiessl S."/>
            <person name="Wuebbeler J.H."/>
            <person name="Thuermer A."/>
            <person name="Steinbuechel A."/>
            <person name="Daniel R."/>
        </authorList>
    </citation>
    <scope>NUCLEOTIDE SEQUENCE [LARGE SCALE GENOMIC DNA]</scope>
    <source>
        <strain evidence="1 2">B4</strain>
    </source>
</reference>
<gene>
    <name evidence="1" type="ORF">VAPA_1c19780</name>
</gene>
<evidence type="ECO:0000313" key="2">
    <source>
        <dbReference type="Proteomes" id="UP000016223"/>
    </source>
</evidence>
<organism evidence="1 2">
    <name type="scientific">Variovorax paradoxus B4</name>
    <dbReference type="NCBI Taxonomy" id="1246301"/>
    <lineage>
        <taxon>Bacteria</taxon>
        <taxon>Pseudomonadati</taxon>
        <taxon>Pseudomonadota</taxon>
        <taxon>Betaproteobacteria</taxon>
        <taxon>Burkholderiales</taxon>
        <taxon>Comamonadaceae</taxon>
        <taxon>Variovorax</taxon>
    </lineage>
</organism>
<dbReference type="EMBL" id="CP003911">
    <property type="protein sequence ID" value="AGU49083.1"/>
    <property type="molecule type" value="Genomic_DNA"/>
</dbReference>
<sequence length="247" mass="28504">MAPPEVVSTHAFPQVPDVVERPLLYRGPMVVAVLRDVDPKTQTRRGVTRLAGFGQITDLGLSDTPGYDWHFRDSAMRWHDITHARLLECCPYGQFKDWLWVRETHFAWGHWETRYSAAKGRNEWHFVDLTRGSGRDYLYAADDNMELALPSRSRGVVQYWKRPAFFMPRIASRILLEITGVRVERLQDISVNDSIAEGVTSQDDPQPGDDTWSPINAYQHLWKSINGAGSWAVNPWVWAVEFRRIRP</sequence>